<evidence type="ECO:0000313" key="2">
    <source>
        <dbReference type="Proteomes" id="UP000321110"/>
    </source>
</evidence>
<dbReference type="EMBL" id="SSFO01000159">
    <property type="protein sequence ID" value="TXI32188.1"/>
    <property type="molecule type" value="Genomic_DNA"/>
</dbReference>
<organism evidence="1 2">
    <name type="scientific">Aquipseudomonas alcaligenes</name>
    <name type="common">Pseudomonas alcaligenes</name>
    <dbReference type="NCBI Taxonomy" id="43263"/>
    <lineage>
        <taxon>Bacteria</taxon>
        <taxon>Pseudomonadati</taxon>
        <taxon>Pseudomonadota</taxon>
        <taxon>Gammaproteobacteria</taxon>
        <taxon>Pseudomonadales</taxon>
        <taxon>Pseudomonadaceae</taxon>
        <taxon>Aquipseudomonas</taxon>
    </lineage>
</organism>
<evidence type="ECO:0000313" key="1">
    <source>
        <dbReference type="EMBL" id="TXI32188.1"/>
    </source>
</evidence>
<sequence length="151" mass="17087">MECDIDLSIRPVNPELAEVIPHLPVGAGHFPLPDALWAYLERSRGVHWRTLLELSQNKSRPCLQGWSLDGEQGLTLNLFAGDDAFEMATPLIHLMRRPGCLEVRAVVYTDEAECIEDDAGVIHRIGWSVAIDEYGRLSEGDYPEVEYEYYD</sequence>
<proteinExistence type="predicted"/>
<dbReference type="AlphaFoldDB" id="A0A5C7W6S9"/>
<accession>A0A5C7W6S9</accession>
<reference evidence="1 2" key="1">
    <citation type="submission" date="2018-09" db="EMBL/GenBank/DDBJ databases">
        <title>Metagenome Assembled Genomes from an Advanced Water Purification Facility.</title>
        <authorList>
            <person name="Stamps B.W."/>
            <person name="Spear J.R."/>
        </authorList>
    </citation>
    <scope>NUCLEOTIDE SEQUENCE [LARGE SCALE GENOMIC DNA]</scope>
    <source>
        <strain evidence="1">Bin_52_1</strain>
    </source>
</reference>
<comment type="caution">
    <text evidence="1">The sequence shown here is derived from an EMBL/GenBank/DDBJ whole genome shotgun (WGS) entry which is preliminary data.</text>
</comment>
<gene>
    <name evidence="1" type="ORF">E6Q69_09560</name>
</gene>
<name>A0A5C7W6S9_AQUAC</name>
<dbReference type="Proteomes" id="UP000321110">
    <property type="component" value="Unassembled WGS sequence"/>
</dbReference>
<protein>
    <submittedName>
        <fullName evidence="1">Uncharacterized protein</fullName>
    </submittedName>
</protein>